<keyword evidence="1" id="KW-0732">Signal</keyword>
<dbReference type="AlphaFoldDB" id="A0A9P9YAW9"/>
<protein>
    <submittedName>
        <fullName evidence="2">Uncharacterized protein</fullName>
    </submittedName>
</protein>
<dbReference type="EMBL" id="JAMKOV010000120">
    <property type="protein sequence ID" value="KAI8033586.1"/>
    <property type="molecule type" value="Genomic_DNA"/>
</dbReference>
<feature type="chain" id="PRO_5040269372" evidence="1">
    <location>
        <begin position="19"/>
        <end position="121"/>
    </location>
</feature>
<keyword evidence="3" id="KW-1185">Reference proteome</keyword>
<gene>
    <name evidence="2" type="ORF">M5D96_013660</name>
</gene>
<evidence type="ECO:0000313" key="3">
    <source>
        <dbReference type="Proteomes" id="UP001059596"/>
    </source>
</evidence>
<proteinExistence type="predicted"/>
<accession>A0A9P9YAW9</accession>
<organism evidence="2 3">
    <name type="scientific">Drosophila gunungcola</name>
    <name type="common">fruit fly</name>
    <dbReference type="NCBI Taxonomy" id="103775"/>
    <lineage>
        <taxon>Eukaryota</taxon>
        <taxon>Metazoa</taxon>
        <taxon>Ecdysozoa</taxon>
        <taxon>Arthropoda</taxon>
        <taxon>Hexapoda</taxon>
        <taxon>Insecta</taxon>
        <taxon>Pterygota</taxon>
        <taxon>Neoptera</taxon>
        <taxon>Endopterygota</taxon>
        <taxon>Diptera</taxon>
        <taxon>Brachycera</taxon>
        <taxon>Muscomorpha</taxon>
        <taxon>Ephydroidea</taxon>
        <taxon>Drosophilidae</taxon>
        <taxon>Drosophila</taxon>
        <taxon>Sophophora</taxon>
    </lineage>
</organism>
<evidence type="ECO:0000256" key="1">
    <source>
        <dbReference type="SAM" id="SignalP"/>
    </source>
</evidence>
<reference evidence="2" key="1">
    <citation type="journal article" date="2023" name="Genome Biol. Evol.">
        <title>Long-read-based Genome Assembly of Drosophila gunungcola Reveals Fewer Chemosensory Genes in Flower-breeding Species.</title>
        <authorList>
            <person name="Negi A."/>
            <person name="Liao B.Y."/>
            <person name="Yeh S.D."/>
        </authorList>
    </citation>
    <scope>NUCLEOTIDE SEQUENCE</scope>
    <source>
        <strain evidence="2">Sukarami</strain>
    </source>
</reference>
<comment type="caution">
    <text evidence="2">The sequence shown here is derived from an EMBL/GenBank/DDBJ whole genome shotgun (WGS) entry which is preliminary data.</text>
</comment>
<dbReference type="Proteomes" id="UP001059596">
    <property type="component" value="Unassembled WGS sequence"/>
</dbReference>
<evidence type="ECO:0000313" key="2">
    <source>
        <dbReference type="EMBL" id="KAI8033586.1"/>
    </source>
</evidence>
<name>A0A9P9YAW9_9MUSC</name>
<feature type="non-terminal residue" evidence="2">
    <location>
        <position position="121"/>
    </location>
</feature>
<feature type="signal peptide" evidence="1">
    <location>
        <begin position="1"/>
        <end position="18"/>
    </location>
</feature>
<sequence length="121" mass="13969">VFCLYLIVHLLLLGVVDCSDESYIAEIERIINEVIVSYARGYILVLAPFWPIGSESYYFLQFVSVVPTNLHRSRIHPKEIQNQYKDQESIMSSLWPTISTLFTTFAVLSDAFEVVDPMIYK</sequence>